<dbReference type="GO" id="GO:0003676">
    <property type="term" value="F:nucleic acid binding"/>
    <property type="evidence" value="ECO:0007669"/>
    <property type="project" value="InterPro"/>
</dbReference>
<feature type="non-terminal residue" evidence="2">
    <location>
        <position position="1"/>
    </location>
</feature>
<dbReference type="Pfam" id="PF13358">
    <property type="entry name" value="DDE_3"/>
    <property type="match status" value="1"/>
</dbReference>
<reference evidence="2 3" key="2">
    <citation type="submission" date="2017-09" db="EMBL/GenBank/DDBJ databases">
        <title>Extensive intraspecific genome diversity in a model arbuscular mycorrhizal fungus.</title>
        <authorList>
            <person name="Chen E.C."/>
            <person name="Morin E."/>
            <person name="Beaudet D."/>
            <person name="Noel J."/>
            <person name="Ndikumana S."/>
            <person name="Charron P."/>
            <person name="St-Onge C."/>
            <person name="Giorgi J."/>
            <person name="Grigoriev I.V."/>
            <person name="Roux C."/>
            <person name="Martin F.M."/>
            <person name="Corradi N."/>
        </authorList>
    </citation>
    <scope>NUCLEOTIDE SEQUENCE [LARGE SCALE GENOMIC DNA]</scope>
    <source>
        <strain evidence="2 3">A5</strain>
    </source>
</reference>
<gene>
    <name evidence="2" type="ORF">RhiirA5_260024</name>
</gene>
<feature type="domain" description="Tc1-like transposase DDE" evidence="1">
    <location>
        <begin position="1"/>
        <end position="29"/>
    </location>
</feature>
<name>A0A2N0P0H3_9GLOM</name>
<accession>A0A2N0P0H3</accession>
<comment type="caution">
    <text evidence="2">The sequence shown here is derived from an EMBL/GenBank/DDBJ whole genome shotgun (WGS) entry which is preliminary data.</text>
</comment>
<proteinExistence type="predicted"/>
<sequence length="61" mass="7097">FLPPYSPDLNPIETSFSVMKSFLKRNRDYIESFNDPIYALFIASLHITPTMAESFFRGTVY</sequence>
<evidence type="ECO:0000313" key="2">
    <source>
        <dbReference type="EMBL" id="PKC00309.1"/>
    </source>
</evidence>
<dbReference type="EMBL" id="LLXJ01001904">
    <property type="protein sequence ID" value="PKC00309.1"/>
    <property type="molecule type" value="Genomic_DNA"/>
</dbReference>
<evidence type="ECO:0000313" key="3">
    <source>
        <dbReference type="Proteomes" id="UP000232722"/>
    </source>
</evidence>
<evidence type="ECO:0000259" key="1">
    <source>
        <dbReference type="Pfam" id="PF13358"/>
    </source>
</evidence>
<feature type="non-terminal residue" evidence="2">
    <location>
        <position position="61"/>
    </location>
</feature>
<reference evidence="2 3" key="1">
    <citation type="submission" date="2016-04" db="EMBL/GenBank/DDBJ databases">
        <title>Genome analyses suggest a sexual origin of heterokaryosis in a supposedly ancient asexual fungus.</title>
        <authorList>
            <person name="Ropars J."/>
            <person name="Sedzielewska K."/>
            <person name="Noel J."/>
            <person name="Charron P."/>
            <person name="Farinelli L."/>
            <person name="Marton T."/>
            <person name="Kruger M."/>
            <person name="Pelin A."/>
            <person name="Brachmann A."/>
            <person name="Corradi N."/>
        </authorList>
    </citation>
    <scope>NUCLEOTIDE SEQUENCE [LARGE SCALE GENOMIC DNA]</scope>
    <source>
        <strain evidence="2 3">A5</strain>
    </source>
</reference>
<dbReference type="InterPro" id="IPR036397">
    <property type="entry name" value="RNaseH_sf"/>
</dbReference>
<dbReference type="InterPro" id="IPR038717">
    <property type="entry name" value="Tc1-like_DDE_dom"/>
</dbReference>
<dbReference type="Gene3D" id="3.30.420.10">
    <property type="entry name" value="Ribonuclease H-like superfamily/Ribonuclease H"/>
    <property type="match status" value="1"/>
</dbReference>
<protein>
    <recommendedName>
        <fullName evidence="1">Tc1-like transposase DDE domain-containing protein</fullName>
    </recommendedName>
</protein>
<organism evidence="2 3">
    <name type="scientific">Rhizophagus irregularis</name>
    <dbReference type="NCBI Taxonomy" id="588596"/>
    <lineage>
        <taxon>Eukaryota</taxon>
        <taxon>Fungi</taxon>
        <taxon>Fungi incertae sedis</taxon>
        <taxon>Mucoromycota</taxon>
        <taxon>Glomeromycotina</taxon>
        <taxon>Glomeromycetes</taxon>
        <taxon>Glomerales</taxon>
        <taxon>Glomeraceae</taxon>
        <taxon>Rhizophagus</taxon>
    </lineage>
</organism>
<dbReference type="Proteomes" id="UP000232722">
    <property type="component" value="Unassembled WGS sequence"/>
</dbReference>
<dbReference type="AlphaFoldDB" id="A0A2N0P0H3"/>